<dbReference type="SUPFAM" id="SSF81301">
    <property type="entry name" value="Nucleotidyltransferase"/>
    <property type="match status" value="1"/>
</dbReference>
<dbReference type="InterPro" id="IPR043519">
    <property type="entry name" value="NT_sf"/>
</dbReference>
<reference evidence="4" key="1">
    <citation type="journal article" date="2015" name="MBio">
        <title>Genome-Resolved Metagenomic Analysis Reveals Roles for Candidate Phyla and Other Microbial Community Members in Biogeochemical Transformations in Oil Reservoirs.</title>
        <authorList>
            <person name="Hu P."/>
            <person name="Tom L."/>
            <person name="Singh A."/>
            <person name="Thomas B.C."/>
            <person name="Baker B.J."/>
            <person name="Piceno Y.M."/>
            <person name="Andersen G.L."/>
            <person name="Banfield J.F."/>
        </authorList>
    </citation>
    <scope>NUCLEOTIDE SEQUENCE [LARGE SCALE GENOMIC DNA]</scope>
</reference>
<keyword evidence="1" id="KW-0812">Transmembrane</keyword>
<evidence type="ECO:0000313" key="4">
    <source>
        <dbReference type="Proteomes" id="UP000053469"/>
    </source>
</evidence>
<accession>A0A101GY78</accession>
<organism evidence="3 4">
    <name type="scientific">candidate division WS6 bacterium 36_33</name>
    <dbReference type="NCBI Taxonomy" id="1641388"/>
    <lineage>
        <taxon>Bacteria</taxon>
        <taxon>Candidatus Dojkabacteria</taxon>
    </lineage>
</organism>
<keyword evidence="1" id="KW-0472">Membrane</keyword>
<dbReference type="Pfam" id="PF01909">
    <property type="entry name" value="NTP_transf_2"/>
    <property type="match status" value="1"/>
</dbReference>
<dbReference type="InterPro" id="IPR002934">
    <property type="entry name" value="Polymerase_NTP_transf_dom"/>
</dbReference>
<feature type="transmembrane region" description="Helical" evidence="1">
    <location>
        <begin position="267"/>
        <end position="288"/>
    </location>
</feature>
<feature type="non-terminal residue" evidence="3">
    <location>
        <position position="1"/>
    </location>
</feature>
<dbReference type="Proteomes" id="UP000053469">
    <property type="component" value="Unassembled WGS sequence"/>
</dbReference>
<gene>
    <name evidence="3" type="ORF">XD87_0451</name>
</gene>
<feature type="domain" description="Polymerase nucleotidyl transferase" evidence="2">
    <location>
        <begin position="129"/>
        <end position="182"/>
    </location>
</feature>
<comment type="caution">
    <text evidence="3">The sequence shown here is derived from an EMBL/GenBank/DDBJ whole genome shotgun (WGS) entry which is preliminary data.</text>
</comment>
<evidence type="ECO:0000313" key="3">
    <source>
        <dbReference type="EMBL" id="KUK66863.1"/>
    </source>
</evidence>
<keyword evidence="1" id="KW-1133">Transmembrane helix</keyword>
<dbReference type="AlphaFoldDB" id="A0A101GY78"/>
<evidence type="ECO:0000256" key="1">
    <source>
        <dbReference type="SAM" id="Phobius"/>
    </source>
</evidence>
<name>A0A101GY78_9BACT</name>
<dbReference type="GO" id="GO:0016779">
    <property type="term" value="F:nucleotidyltransferase activity"/>
    <property type="evidence" value="ECO:0007669"/>
    <property type="project" value="InterPro"/>
</dbReference>
<sequence>VYFAESHVVSYVGRFYYFFYIKFTRILNILTMLGVFKFQFKNFVATVRFWKWYYNDYMATRYDKFKELLKFRKAMGLTLSRDKIKYIWGRKFLRELEELDTQEEKEFLSVIGDREGLDEISSKKLEIAKEELSKLKVFNWVRFIGVSGSVAAGFAKESDDIDIFVVVRNGTMWIYRAVIVFRDIFHNKIRAKRHKDVSNKLCVNLICEERGLEFPQDIFNMHELLFLIPIYNKSYKRYVLSMNPWLERDFYVKKELLMSRTLPKKRAFFIIRFFNFLAFIAQLTFMFISGHNPEIRRLVENYKRGRIEFFEYEFRMEKLEGYLNE</sequence>
<dbReference type="EMBL" id="LGGI01000071">
    <property type="protein sequence ID" value="KUK66863.1"/>
    <property type="molecule type" value="Genomic_DNA"/>
</dbReference>
<protein>
    <recommendedName>
        <fullName evidence="2">Polymerase nucleotidyl transferase domain-containing protein</fullName>
    </recommendedName>
</protein>
<feature type="transmembrane region" description="Helical" evidence="1">
    <location>
        <begin position="15"/>
        <end position="36"/>
    </location>
</feature>
<evidence type="ECO:0000259" key="2">
    <source>
        <dbReference type="Pfam" id="PF01909"/>
    </source>
</evidence>
<proteinExistence type="predicted"/>